<keyword evidence="1" id="KW-1133">Transmembrane helix</keyword>
<reference evidence="2 3" key="1">
    <citation type="journal article" date="2016" name="Nat. Commun.">
        <title>Thousands of microbial genomes shed light on interconnected biogeochemical processes in an aquifer system.</title>
        <authorList>
            <person name="Anantharaman K."/>
            <person name="Brown C.T."/>
            <person name="Hug L.A."/>
            <person name="Sharon I."/>
            <person name="Castelle C.J."/>
            <person name="Probst A.J."/>
            <person name="Thomas B.C."/>
            <person name="Singh A."/>
            <person name="Wilkins M.J."/>
            <person name="Karaoz U."/>
            <person name="Brodie E.L."/>
            <person name="Williams K.H."/>
            <person name="Hubbard S.S."/>
            <person name="Banfield J.F."/>
        </authorList>
    </citation>
    <scope>NUCLEOTIDE SEQUENCE [LARGE SCALE GENOMIC DNA]</scope>
</reference>
<evidence type="ECO:0000313" key="3">
    <source>
        <dbReference type="Proteomes" id="UP000178369"/>
    </source>
</evidence>
<sequence>MDELPLKIEKIAGLSGDSTACGVFSKRITLVDGTIGIIASCVLIKNGKEDDLATLLKDIFELSTKKLESAGLGDGILDAVGLFGDATRDYLQSKHLEVSFAHTFFYKNVAYIAKFGNAVRIFVFAPPREAEIKFESGSGPVKEGQIFLVATEKFLEKFDVGIFRTEGEIDLSEIIDGLATEISTEKEQSDIGAFFCLVKEEKQPPKAVEVAQIFGEAEGEVLEAVAGEQDESASERYQPKEKNRFLKAFLAEIKKLKRGDIGAIFRLRRNIVLVIGLIAVILIISGGLTIWQKIQRGKLSEFNLHVSQASAKYTEAQAIVELNRVKAREVLGEADKEIKLALAIQKDNEKARELATNITDKLAQTEESTNVNLSVLFEAQSQINSLSFAGKNLAAFAGDKILIGNLQELSTIAGVGDTESGFVFDNNAFILAGGRVYKVDLKTDKKEELFEFAAASDVAVFLGNIYLPGGDQIAKFVPVEGGYNRSGDYLVQKTELSANTRLAIDGSVWITAGSKVLNFLRGNTQNFEISGLSTPVGHLESIYTSSNLDNIYVVDKTNSALLVISKDGVYKKAYQSPEFAKASDIVVSDDEATMYIAVGNKVLTAEL</sequence>
<gene>
    <name evidence="2" type="ORF">A3F45_00750</name>
</gene>
<accession>A0A1F5HJZ4</accession>
<keyword evidence="1" id="KW-0472">Membrane</keyword>
<keyword evidence="1" id="KW-0812">Transmembrane</keyword>
<evidence type="ECO:0000313" key="2">
    <source>
        <dbReference type="EMBL" id="OGE04414.1"/>
    </source>
</evidence>
<feature type="transmembrane region" description="Helical" evidence="1">
    <location>
        <begin position="271"/>
        <end position="291"/>
    </location>
</feature>
<dbReference type="AlphaFoldDB" id="A0A1F5HJZ4"/>
<comment type="caution">
    <text evidence="2">The sequence shown here is derived from an EMBL/GenBank/DDBJ whole genome shotgun (WGS) entry which is preliminary data.</text>
</comment>
<name>A0A1F5HJZ4_9BACT</name>
<evidence type="ECO:0000256" key="1">
    <source>
        <dbReference type="SAM" id="Phobius"/>
    </source>
</evidence>
<dbReference type="SUPFAM" id="SSF101898">
    <property type="entry name" value="NHL repeat"/>
    <property type="match status" value="1"/>
</dbReference>
<organism evidence="2 3">
    <name type="scientific">Candidatus Curtissbacteria bacterium RIFCSPHIGHO2_12_FULL_41_17</name>
    <dbReference type="NCBI Taxonomy" id="1797722"/>
    <lineage>
        <taxon>Bacteria</taxon>
        <taxon>Candidatus Curtissiibacteriota</taxon>
    </lineage>
</organism>
<dbReference type="Proteomes" id="UP000178369">
    <property type="component" value="Unassembled WGS sequence"/>
</dbReference>
<dbReference type="Gene3D" id="2.120.10.30">
    <property type="entry name" value="TolB, C-terminal domain"/>
    <property type="match status" value="1"/>
</dbReference>
<proteinExistence type="predicted"/>
<dbReference type="EMBL" id="MFBL01000035">
    <property type="protein sequence ID" value="OGE04414.1"/>
    <property type="molecule type" value="Genomic_DNA"/>
</dbReference>
<evidence type="ECO:0008006" key="4">
    <source>
        <dbReference type="Google" id="ProtNLM"/>
    </source>
</evidence>
<dbReference type="InterPro" id="IPR011042">
    <property type="entry name" value="6-blade_b-propeller_TolB-like"/>
</dbReference>
<protein>
    <recommendedName>
        <fullName evidence="4">PPM-type phosphatase domain-containing protein</fullName>
    </recommendedName>
</protein>